<sequence length="101" mass="11740">MQESVENRFPGLGIRSCCVSFWFALWLVYRFDNNRFLATVLIDDRFRFDSTQNTLFWMHPILILLLTSLIAHAISSSSSARLQLRGFQVSQPDVDRVCICH</sequence>
<evidence type="ECO:0000256" key="1">
    <source>
        <dbReference type="SAM" id="Phobius"/>
    </source>
</evidence>
<name>A0A811UC57_CERCA</name>
<reference evidence="2" key="1">
    <citation type="submission" date="2020-11" db="EMBL/GenBank/DDBJ databases">
        <authorList>
            <person name="Whitehead M."/>
        </authorList>
    </citation>
    <scope>NUCLEOTIDE SEQUENCE</scope>
    <source>
        <strain evidence="2">EGII</strain>
    </source>
</reference>
<evidence type="ECO:0000313" key="2">
    <source>
        <dbReference type="EMBL" id="CAD6994883.1"/>
    </source>
</evidence>
<organism evidence="2 3">
    <name type="scientific">Ceratitis capitata</name>
    <name type="common">Mediterranean fruit fly</name>
    <name type="synonym">Tephritis capitata</name>
    <dbReference type="NCBI Taxonomy" id="7213"/>
    <lineage>
        <taxon>Eukaryota</taxon>
        <taxon>Metazoa</taxon>
        <taxon>Ecdysozoa</taxon>
        <taxon>Arthropoda</taxon>
        <taxon>Hexapoda</taxon>
        <taxon>Insecta</taxon>
        <taxon>Pterygota</taxon>
        <taxon>Neoptera</taxon>
        <taxon>Endopterygota</taxon>
        <taxon>Diptera</taxon>
        <taxon>Brachycera</taxon>
        <taxon>Muscomorpha</taxon>
        <taxon>Tephritoidea</taxon>
        <taxon>Tephritidae</taxon>
        <taxon>Ceratitis</taxon>
        <taxon>Ceratitis</taxon>
    </lineage>
</organism>
<dbReference type="Proteomes" id="UP000606786">
    <property type="component" value="Unassembled WGS sequence"/>
</dbReference>
<dbReference type="EMBL" id="CAJHJT010000001">
    <property type="protein sequence ID" value="CAD6994883.1"/>
    <property type="molecule type" value="Genomic_DNA"/>
</dbReference>
<dbReference type="AlphaFoldDB" id="A0A811UC57"/>
<feature type="transmembrane region" description="Helical" evidence="1">
    <location>
        <begin position="55"/>
        <end position="75"/>
    </location>
</feature>
<feature type="transmembrane region" description="Helical" evidence="1">
    <location>
        <begin position="12"/>
        <end position="29"/>
    </location>
</feature>
<proteinExistence type="predicted"/>
<evidence type="ECO:0000313" key="3">
    <source>
        <dbReference type="Proteomes" id="UP000606786"/>
    </source>
</evidence>
<keyword evidence="3" id="KW-1185">Reference proteome</keyword>
<comment type="caution">
    <text evidence="2">The sequence shown here is derived from an EMBL/GenBank/DDBJ whole genome shotgun (WGS) entry which is preliminary data.</text>
</comment>
<protein>
    <submittedName>
        <fullName evidence="2">(Mediterranean fruit fly) hypothetical protein</fullName>
    </submittedName>
</protein>
<gene>
    <name evidence="2" type="ORF">CCAP1982_LOCUS3618</name>
</gene>
<keyword evidence="1" id="KW-0812">Transmembrane</keyword>
<keyword evidence="1" id="KW-1133">Transmembrane helix</keyword>
<accession>A0A811UC57</accession>
<keyword evidence="1" id="KW-0472">Membrane</keyword>